<comment type="caution">
    <text evidence="9">The sequence shown here is derived from an EMBL/GenBank/DDBJ whole genome shotgun (WGS) entry which is preliminary data.</text>
</comment>
<evidence type="ECO:0000256" key="5">
    <source>
        <dbReference type="RuleBase" id="RU367049"/>
    </source>
</evidence>
<evidence type="ECO:0000313" key="10">
    <source>
        <dbReference type="Proteomes" id="UP000494165"/>
    </source>
</evidence>
<dbReference type="Pfam" id="PF00240">
    <property type="entry name" value="ubiquitin"/>
    <property type="match status" value="1"/>
</dbReference>
<proteinExistence type="inferred from homology"/>
<protein>
    <recommendedName>
        <fullName evidence="5">UV excision repair protein RAD23</fullName>
    </recommendedName>
</protein>
<gene>
    <name evidence="9" type="ORF">CLODIP_2_CD03594</name>
</gene>
<comment type="function">
    <text evidence="5">Multiubiquitin chain receptor involved in modulation of proteasomal degradation. Involved in nucleotide excision repair.</text>
</comment>
<dbReference type="InterPro" id="IPR009060">
    <property type="entry name" value="UBA-like_sf"/>
</dbReference>
<dbReference type="InterPro" id="IPR004806">
    <property type="entry name" value="Rad23"/>
</dbReference>
<dbReference type="SMART" id="SM00165">
    <property type="entry name" value="UBA"/>
    <property type="match status" value="2"/>
</dbReference>
<keyword evidence="3 5" id="KW-0234">DNA repair</keyword>
<name>A0A8S1C9Y2_9INSE</name>
<dbReference type="AlphaFoldDB" id="A0A8S1C9Y2"/>
<dbReference type="PROSITE" id="PS50030">
    <property type="entry name" value="UBA"/>
    <property type="match status" value="2"/>
</dbReference>
<evidence type="ECO:0000256" key="6">
    <source>
        <dbReference type="SAM" id="MobiDB-lite"/>
    </source>
</evidence>
<dbReference type="GO" id="GO:0006289">
    <property type="term" value="P:nucleotide-excision repair"/>
    <property type="evidence" value="ECO:0007669"/>
    <property type="project" value="UniProtKB-UniRule"/>
</dbReference>
<dbReference type="SUPFAM" id="SSF101238">
    <property type="entry name" value="XPC-binding domain"/>
    <property type="match status" value="1"/>
</dbReference>
<sequence length="376" mass="39873">MLVTWYKPSQWRVACFLLIDDYKVAVAGSPSPVILEEFNSSNNADHLRDLKDRIEKDRGASYAASSQRLIYSGKILEDGQVLSSLGLDEKKFIVCLVTKVKAPESRAPAAPAASASPAAPAAVATSAPAAPVQPALEAEPVAPATPAPAAPANAESTLLTGPAYESMVQNIVSMGYDEAQVVEALRASFNNPDRAVEYLINGIPGNIDEPVGAPSGADLVMNDEVVGGAAGEVEGDGQDPLAFLRTQPQFLQMRQAIRRNPQLLNAALQQIGHTNPALLDLISSNREAFIRMLNEPVAGGNSRAAAGSGSESGRSGPDVGERIEGHTIQITPQDKEAIDRLKDLGFPEHLVVQAYFACEKNENLAANFLLSQNLDD</sequence>
<dbReference type="GO" id="GO:0043161">
    <property type="term" value="P:proteasome-mediated ubiquitin-dependent protein catabolic process"/>
    <property type="evidence" value="ECO:0007669"/>
    <property type="project" value="UniProtKB-UniRule"/>
</dbReference>
<dbReference type="InterPro" id="IPR015360">
    <property type="entry name" value="XPC-bd"/>
</dbReference>
<evidence type="ECO:0000256" key="3">
    <source>
        <dbReference type="ARBA" id="ARBA00023204"/>
    </source>
</evidence>
<dbReference type="Gene3D" id="1.10.8.10">
    <property type="entry name" value="DNA helicase RuvA subunit, C-terminal domain"/>
    <property type="match status" value="2"/>
</dbReference>
<dbReference type="InterPro" id="IPR036353">
    <property type="entry name" value="XPC-bd_sf"/>
</dbReference>
<dbReference type="Pfam" id="PF00627">
    <property type="entry name" value="UBA"/>
    <property type="match status" value="2"/>
</dbReference>
<dbReference type="Gene3D" id="1.10.10.540">
    <property type="entry name" value="XPC-binding domain"/>
    <property type="match status" value="1"/>
</dbReference>
<keyword evidence="10" id="KW-1185">Reference proteome</keyword>
<organism evidence="9 10">
    <name type="scientific">Cloeon dipterum</name>
    <dbReference type="NCBI Taxonomy" id="197152"/>
    <lineage>
        <taxon>Eukaryota</taxon>
        <taxon>Metazoa</taxon>
        <taxon>Ecdysozoa</taxon>
        <taxon>Arthropoda</taxon>
        <taxon>Hexapoda</taxon>
        <taxon>Insecta</taxon>
        <taxon>Pterygota</taxon>
        <taxon>Palaeoptera</taxon>
        <taxon>Ephemeroptera</taxon>
        <taxon>Pisciforma</taxon>
        <taxon>Baetidae</taxon>
        <taxon>Cloeon</taxon>
    </lineage>
</organism>
<dbReference type="GO" id="GO:0031593">
    <property type="term" value="F:polyubiquitin modification-dependent protein binding"/>
    <property type="evidence" value="ECO:0007669"/>
    <property type="project" value="UniProtKB-UniRule"/>
</dbReference>
<dbReference type="SUPFAM" id="SSF54236">
    <property type="entry name" value="Ubiquitin-like"/>
    <property type="match status" value="1"/>
</dbReference>
<dbReference type="FunFam" id="1.10.8.10:FF:000002">
    <property type="entry name" value="UV excision repair protein RAD23 homolog"/>
    <property type="match status" value="1"/>
</dbReference>
<evidence type="ECO:0000256" key="4">
    <source>
        <dbReference type="ARBA" id="ARBA00023242"/>
    </source>
</evidence>
<keyword evidence="2 5" id="KW-0227">DNA damage</keyword>
<evidence type="ECO:0000259" key="8">
    <source>
        <dbReference type="PROSITE" id="PS50053"/>
    </source>
</evidence>
<evidence type="ECO:0000256" key="1">
    <source>
        <dbReference type="ARBA" id="ARBA00022737"/>
    </source>
</evidence>
<dbReference type="GO" id="GO:0003684">
    <property type="term" value="F:damaged DNA binding"/>
    <property type="evidence" value="ECO:0007669"/>
    <property type="project" value="UniProtKB-UniRule"/>
</dbReference>
<dbReference type="PRINTS" id="PR01839">
    <property type="entry name" value="RAD23PROTEIN"/>
</dbReference>
<evidence type="ECO:0000256" key="2">
    <source>
        <dbReference type="ARBA" id="ARBA00022763"/>
    </source>
</evidence>
<evidence type="ECO:0000259" key="7">
    <source>
        <dbReference type="PROSITE" id="PS50030"/>
    </source>
</evidence>
<dbReference type="GO" id="GO:0070628">
    <property type="term" value="F:proteasome binding"/>
    <property type="evidence" value="ECO:0007669"/>
    <property type="project" value="TreeGrafter"/>
</dbReference>
<feature type="domain" description="Ubiquitin-like" evidence="8">
    <location>
        <begin position="47"/>
        <end position="102"/>
    </location>
</feature>
<feature type="compositionally biased region" description="Low complexity" evidence="6">
    <location>
        <begin position="299"/>
        <end position="316"/>
    </location>
</feature>
<feature type="domain" description="UBA" evidence="7">
    <location>
        <begin position="162"/>
        <end position="202"/>
    </location>
</feature>
<dbReference type="FunFam" id="1.10.10.540:FF:000001">
    <property type="entry name" value="UV excision repair protein RAD23 B"/>
    <property type="match status" value="1"/>
</dbReference>
<dbReference type="SUPFAM" id="SSF46934">
    <property type="entry name" value="UBA-like"/>
    <property type="match status" value="2"/>
</dbReference>
<dbReference type="GO" id="GO:0005829">
    <property type="term" value="C:cytosol"/>
    <property type="evidence" value="ECO:0007669"/>
    <property type="project" value="TreeGrafter"/>
</dbReference>
<dbReference type="InterPro" id="IPR029071">
    <property type="entry name" value="Ubiquitin-like_domsf"/>
</dbReference>
<dbReference type="PANTHER" id="PTHR10621">
    <property type="entry name" value="UV EXCISION REPAIR PROTEIN RAD23"/>
    <property type="match status" value="1"/>
</dbReference>
<keyword evidence="5" id="KW-0963">Cytoplasm</keyword>
<dbReference type="SMART" id="SM00213">
    <property type="entry name" value="UBQ"/>
    <property type="match status" value="1"/>
</dbReference>
<feature type="region of interest" description="Disordered" evidence="6">
    <location>
        <begin position="299"/>
        <end position="321"/>
    </location>
</feature>
<dbReference type="GO" id="GO:0005654">
    <property type="term" value="C:nucleoplasm"/>
    <property type="evidence" value="ECO:0007669"/>
    <property type="project" value="TreeGrafter"/>
</dbReference>
<evidence type="ECO:0000313" key="9">
    <source>
        <dbReference type="EMBL" id="CAB3364765.1"/>
    </source>
</evidence>
<dbReference type="Gene3D" id="3.10.20.90">
    <property type="entry name" value="Phosphatidylinositol 3-kinase Catalytic Subunit, Chain A, domain 1"/>
    <property type="match status" value="1"/>
</dbReference>
<reference evidence="9 10" key="1">
    <citation type="submission" date="2020-04" db="EMBL/GenBank/DDBJ databases">
        <authorList>
            <person name="Alioto T."/>
            <person name="Alioto T."/>
            <person name="Gomez Garrido J."/>
        </authorList>
    </citation>
    <scope>NUCLEOTIDE SEQUENCE [LARGE SCALE GENOMIC DNA]</scope>
</reference>
<dbReference type="Pfam" id="PF09280">
    <property type="entry name" value="XPC-binding"/>
    <property type="match status" value="1"/>
</dbReference>
<dbReference type="InterPro" id="IPR015940">
    <property type="entry name" value="UBA"/>
</dbReference>
<dbReference type="PROSITE" id="PS50053">
    <property type="entry name" value="UBIQUITIN_2"/>
    <property type="match status" value="1"/>
</dbReference>
<dbReference type="InterPro" id="IPR000626">
    <property type="entry name" value="Ubiquitin-like_dom"/>
</dbReference>
<feature type="domain" description="UBA" evidence="7">
    <location>
        <begin position="332"/>
        <end position="372"/>
    </location>
</feature>
<comment type="similarity">
    <text evidence="5">Belongs to the RAD23 family.</text>
</comment>
<dbReference type="NCBIfam" id="TIGR00601">
    <property type="entry name" value="rad23"/>
    <property type="match status" value="1"/>
</dbReference>
<dbReference type="OrthoDB" id="419317at2759"/>
<comment type="subcellular location">
    <subcellularLocation>
        <location evidence="5">Nucleus</location>
    </subcellularLocation>
    <subcellularLocation>
        <location evidence="5">Cytoplasm</location>
    </subcellularLocation>
</comment>
<accession>A0A8S1C9Y2</accession>
<dbReference type="Proteomes" id="UP000494165">
    <property type="component" value="Unassembled WGS sequence"/>
</dbReference>
<dbReference type="FunFam" id="1.10.8.10:FF:000003">
    <property type="entry name" value="UV excision repair protein RAD23 homolog"/>
    <property type="match status" value="1"/>
</dbReference>
<keyword evidence="1" id="KW-0677">Repeat</keyword>
<dbReference type="PANTHER" id="PTHR10621:SF0">
    <property type="entry name" value="UV EXCISION REPAIR PROTEIN RAD23"/>
    <property type="match status" value="1"/>
</dbReference>
<dbReference type="GO" id="GO:0043130">
    <property type="term" value="F:ubiquitin binding"/>
    <property type="evidence" value="ECO:0007669"/>
    <property type="project" value="UniProtKB-UniRule"/>
</dbReference>
<dbReference type="CDD" id="cd14427">
    <property type="entry name" value="UBA2_HR23A"/>
    <property type="match status" value="1"/>
</dbReference>
<dbReference type="EMBL" id="CADEPI010000017">
    <property type="protein sequence ID" value="CAB3364765.1"/>
    <property type="molecule type" value="Genomic_DNA"/>
</dbReference>
<dbReference type="InterPro" id="IPR006636">
    <property type="entry name" value="STI1_HS-bd"/>
</dbReference>
<keyword evidence="4 5" id="KW-0539">Nucleus</keyword>
<dbReference type="SMART" id="SM00727">
    <property type="entry name" value="STI1"/>
    <property type="match status" value="1"/>
</dbReference>